<evidence type="ECO:0000256" key="1">
    <source>
        <dbReference type="ARBA" id="ARBA00022679"/>
    </source>
</evidence>
<evidence type="ECO:0000259" key="7">
    <source>
        <dbReference type="Pfam" id="PF17917"/>
    </source>
</evidence>
<dbReference type="GO" id="GO:0016787">
    <property type="term" value="F:hydrolase activity"/>
    <property type="evidence" value="ECO:0007669"/>
    <property type="project" value="UniProtKB-KW"/>
</dbReference>
<dbReference type="InterPro" id="IPR041373">
    <property type="entry name" value="RT_RNaseH"/>
</dbReference>
<keyword evidence="5" id="KW-0378">Hydrolase</keyword>
<evidence type="ECO:0000256" key="6">
    <source>
        <dbReference type="ARBA" id="ARBA00022918"/>
    </source>
</evidence>
<reference evidence="8" key="1">
    <citation type="submission" date="2018-05" db="EMBL/GenBank/DDBJ databases">
        <title>Draft genome of Mucuna pruriens seed.</title>
        <authorList>
            <person name="Nnadi N.E."/>
            <person name="Vos R."/>
            <person name="Hasami M.H."/>
            <person name="Devisetty U.K."/>
            <person name="Aguiy J.C."/>
        </authorList>
    </citation>
    <scope>NUCLEOTIDE SEQUENCE [LARGE SCALE GENOMIC DNA]</scope>
    <source>
        <strain evidence="8">JCA_2017</strain>
    </source>
</reference>
<organism evidence="8 9">
    <name type="scientific">Mucuna pruriens</name>
    <name type="common">Velvet bean</name>
    <name type="synonym">Dolichos pruriens</name>
    <dbReference type="NCBI Taxonomy" id="157652"/>
    <lineage>
        <taxon>Eukaryota</taxon>
        <taxon>Viridiplantae</taxon>
        <taxon>Streptophyta</taxon>
        <taxon>Embryophyta</taxon>
        <taxon>Tracheophyta</taxon>
        <taxon>Spermatophyta</taxon>
        <taxon>Magnoliopsida</taxon>
        <taxon>eudicotyledons</taxon>
        <taxon>Gunneridae</taxon>
        <taxon>Pentapetalae</taxon>
        <taxon>rosids</taxon>
        <taxon>fabids</taxon>
        <taxon>Fabales</taxon>
        <taxon>Fabaceae</taxon>
        <taxon>Papilionoideae</taxon>
        <taxon>50 kb inversion clade</taxon>
        <taxon>NPAAA clade</taxon>
        <taxon>indigoferoid/millettioid clade</taxon>
        <taxon>Phaseoleae</taxon>
        <taxon>Mucuna</taxon>
    </lineage>
</organism>
<keyword evidence="6" id="KW-0695">RNA-directed DNA polymerase</keyword>
<keyword evidence="9" id="KW-1185">Reference proteome</keyword>
<feature type="domain" description="Reverse transcriptase RNase H-like" evidence="7">
    <location>
        <begin position="2"/>
        <end position="70"/>
    </location>
</feature>
<evidence type="ECO:0000256" key="4">
    <source>
        <dbReference type="ARBA" id="ARBA00022759"/>
    </source>
</evidence>
<gene>
    <name evidence="8" type="primary">pol</name>
    <name evidence="8" type="ORF">CR513_22609</name>
</gene>
<feature type="non-terminal residue" evidence="8">
    <location>
        <position position="1"/>
    </location>
</feature>
<dbReference type="InterPro" id="IPR043502">
    <property type="entry name" value="DNA/RNA_pol_sf"/>
</dbReference>
<keyword evidence="2" id="KW-0548">Nucleotidyltransferase</keyword>
<dbReference type="Proteomes" id="UP000257109">
    <property type="component" value="Unassembled WGS sequence"/>
</dbReference>
<evidence type="ECO:0000256" key="5">
    <source>
        <dbReference type="ARBA" id="ARBA00022801"/>
    </source>
</evidence>
<dbReference type="CDD" id="cd09274">
    <property type="entry name" value="RNase_HI_RT_Ty3"/>
    <property type="match status" value="1"/>
</dbReference>
<dbReference type="GO" id="GO:0003964">
    <property type="term" value="F:RNA-directed DNA polymerase activity"/>
    <property type="evidence" value="ECO:0007669"/>
    <property type="project" value="UniProtKB-KW"/>
</dbReference>
<accession>A0A371GWM7</accession>
<dbReference type="PANTHER" id="PTHR35046">
    <property type="entry name" value="ZINC KNUCKLE (CCHC-TYPE) FAMILY PROTEIN"/>
    <property type="match status" value="1"/>
</dbReference>
<evidence type="ECO:0000256" key="3">
    <source>
        <dbReference type="ARBA" id="ARBA00022722"/>
    </source>
</evidence>
<name>A0A371GWM7_MUCPR</name>
<dbReference type="OrthoDB" id="1714782at2759"/>
<sequence length="136" mass="16090">MVGIRAMLLQEGCPIAYFSEKLKGSHLKYSTYDRELYTLVKALKMWQHHLLPKEFVIHSDLETLKHLRWQEFLEKFPNMIKHKQSELNVIADALSRRHTLNAMLETKMLGLNYIMELWEIFYVNELHQLIACEGGT</sequence>
<dbReference type="AlphaFoldDB" id="A0A371GWM7"/>
<comment type="caution">
    <text evidence="8">The sequence shown here is derived from an EMBL/GenBank/DDBJ whole genome shotgun (WGS) entry which is preliminary data.</text>
</comment>
<keyword evidence="4" id="KW-0255">Endonuclease</keyword>
<dbReference type="Pfam" id="PF17917">
    <property type="entry name" value="RT_RNaseH"/>
    <property type="match status" value="1"/>
</dbReference>
<evidence type="ECO:0000256" key="2">
    <source>
        <dbReference type="ARBA" id="ARBA00022695"/>
    </source>
</evidence>
<evidence type="ECO:0000313" key="9">
    <source>
        <dbReference type="Proteomes" id="UP000257109"/>
    </source>
</evidence>
<evidence type="ECO:0000313" key="8">
    <source>
        <dbReference type="EMBL" id="RDX94947.1"/>
    </source>
</evidence>
<dbReference type="GO" id="GO:0004519">
    <property type="term" value="F:endonuclease activity"/>
    <property type="evidence" value="ECO:0007669"/>
    <property type="project" value="UniProtKB-KW"/>
</dbReference>
<keyword evidence="1" id="KW-0808">Transferase</keyword>
<dbReference type="PANTHER" id="PTHR35046:SF9">
    <property type="entry name" value="RNA-DIRECTED DNA POLYMERASE"/>
    <property type="match status" value="1"/>
</dbReference>
<dbReference type="EMBL" id="QJKJ01004246">
    <property type="protein sequence ID" value="RDX94947.1"/>
    <property type="molecule type" value="Genomic_DNA"/>
</dbReference>
<proteinExistence type="predicted"/>
<protein>
    <submittedName>
        <fullName evidence="8">Retrovirus-related Pol polyprotein from transposon 17.6</fullName>
    </submittedName>
</protein>
<dbReference type="SUPFAM" id="SSF56672">
    <property type="entry name" value="DNA/RNA polymerases"/>
    <property type="match status" value="1"/>
</dbReference>
<keyword evidence="3" id="KW-0540">Nuclease</keyword>